<sequence length="253" mass="27492">MKKIRELLEKVARGELSPTEAEKELSFLPFEDLGFARLDHHRALRKHFPEVIYGPGKTYEQLEGILRSFLAQKAPVLVTRLAPETGKRLAEAFPKARYYERARLLFVPPEEERERRGLILILSGGTADLPVVEEARLCAEFLGNRVEVLVDVGVAGVHRLLAELERLKAARVIICVAGMEGALASLVAGLVDVPVIAVPTSAGYGAHFKGLAPLLAMLNSCAPGVGVVNIDNGFGAAYLASLINQLPERMAHA</sequence>
<dbReference type="NCBIfam" id="NF033503">
    <property type="entry name" value="LarB"/>
    <property type="match status" value="1"/>
</dbReference>
<comment type="caution">
    <text evidence="2">The sequence shown here is derived from an EMBL/GenBank/DDBJ whole genome shotgun (WGS) entry which is preliminary data.</text>
</comment>
<dbReference type="GO" id="GO:0016787">
    <property type="term" value="F:hydrolase activity"/>
    <property type="evidence" value="ECO:0007669"/>
    <property type="project" value="InterPro"/>
</dbReference>
<dbReference type="SUPFAM" id="SSF52255">
    <property type="entry name" value="N5-CAIR mutase (phosphoribosylaminoimidazole carboxylase, PurE)"/>
    <property type="match status" value="1"/>
</dbReference>
<organism evidence="2">
    <name type="scientific">Thermodesulfatator atlanticus</name>
    <dbReference type="NCBI Taxonomy" id="501497"/>
    <lineage>
        <taxon>Bacteria</taxon>
        <taxon>Pseudomonadati</taxon>
        <taxon>Thermodesulfobacteriota</taxon>
        <taxon>Thermodesulfobacteria</taxon>
        <taxon>Thermodesulfobacteriales</taxon>
        <taxon>Thermodesulfatatoraceae</taxon>
        <taxon>Thermodesulfatator</taxon>
    </lineage>
</organism>
<reference evidence="2" key="1">
    <citation type="journal article" date="2020" name="mSystems">
        <title>Genome- and Community-Level Interaction Insights into Carbon Utilization and Element Cycling Functions of Hydrothermarchaeota in Hydrothermal Sediment.</title>
        <authorList>
            <person name="Zhou Z."/>
            <person name="Liu Y."/>
            <person name="Xu W."/>
            <person name="Pan J."/>
            <person name="Luo Z.H."/>
            <person name="Li M."/>
        </authorList>
    </citation>
    <scope>NUCLEOTIDE SEQUENCE [LARGE SCALE GENOMIC DNA]</scope>
    <source>
        <strain evidence="2">HyVt-533</strain>
    </source>
</reference>
<dbReference type="EMBL" id="DROK01000208">
    <property type="protein sequence ID" value="HHI97609.1"/>
    <property type="molecule type" value="Genomic_DNA"/>
</dbReference>
<proteinExistence type="predicted"/>
<dbReference type="Gene3D" id="3.40.50.1970">
    <property type="match status" value="1"/>
</dbReference>
<dbReference type="GO" id="GO:0006189">
    <property type="term" value="P:'de novo' IMP biosynthetic process"/>
    <property type="evidence" value="ECO:0007669"/>
    <property type="project" value="InterPro"/>
</dbReference>
<dbReference type="Pfam" id="PF00731">
    <property type="entry name" value="AIRC"/>
    <property type="match status" value="1"/>
</dbReference>
<accession>A0A7V5P0Z7</accession>
<dbReference type="Proteomes" id="UP000886101">
    <property type="component" value="Unassembled WGS sequence"/>
</dbReference>
<feature type="domain" description="PurE" evidence="1">
    <location>
        <begin position="117"/>
        <end position="249"/>
    </location>
</feature>
<dbReference type="PANTHER" id="PTHR43064:SF1">
    <property type="entry name" value="SLL1489 PROTEIN"/>
    <property type="match status" value="1"/>
</dbReference>
<dbReference type="AlphaFoldDB" id="A0A7V5P0Z7"/>
<dbReference type="PANTHER" id="PTHR43064">
    <property type="entry name" value="PHOSPHORIBOSYLAMINOIMIDAZOLE CARBOXYLASE-RELATED"/>
    <property type="match status" value="1"/>
</dbReference>
<dbReference type="InterPro" id="IPR000031">
    <property type="entry name" value="PurE_dom"/>
</dbReference>
<evidence type="ECO:0000259" key="1">
    <source>
        <dbReference type="SMART" id="SM01001"/>
    </source>
</evidence>
<evidence type="ECO:0000313" key="2">
    <source>
        <dbReference type="EMBL" id="HHI97609.1"/>
    </source>
</evidence>
<protein>
    <submittedName>
        <fullName evidence="2">Nickel pincer cofactor biosynthesis protein LarB</fullName>
    </submittedName>
</protein>
<name>A0A7V5P0Z7_9BACT</name>
<dbReference type="SMART" id="SM01001">
    <property type="entry name" value="AIRC"/>
    <property type="match status" value="1"/>
</dbReference>
<dbReference type="InterPro" id="IPR039476">
    <property type="entry name" value="P2CMN_synthase_LarB"/>
</dbReference>
<gene>
    <name evidence="2" type="primary">larB</name>
    <name evidence="2" type="ORF">ENJ96_07125</name>
</gene>